<dbReference type="PANTHER" id="PTHR45624">
    <property type="entry name" value="MITOCHONDRIAL BASIC AMINO ACIDS TRANSPORTER-RELATED"/>
    <property type="match status" value="1"/>
</dbReference>
<feature type="repeat" description="Solcar" evidence="10">
    <location>
        <begin position="207"/>
        <end position="290"/>
    </location>
</feature>
<evidence type="ECO:0000256" key="11">
    <source>
        <dbReference type="RuleBase" id="RU000488"/>
    </source>
</evidence>
<dbReference type="VEuPathDB" id="FungiDB:SCODWIG_01725"/>
<dbReference type="AlphaFoldDB" id="A0A376B669"/>
<sequence>MTDALMDIICGSAAGALGKLIEYPFDTVKVRLQTSPSEMFPNTWSCIQSTFRNEGFFKGFYQGVGSPLVGAMMENAVLFLSYNQCYNYINNNYGTMSNNDNSNTFKISPILNTVISGSFAGSCASYVLTPVELVKCKLQVSNLQKDKGNPTTILATIKQVIRERGIKGLWKGQSSTFFREVLGGAVWFTTYEVSKQYFTKNKNKNDIKTWQLLSSGAAAGAAFNISTFPIDTIKSMVQIDFNLTITKAIKTILTEKGGIPGFYRGLGITIIRAVPANAVVFYTYELLSSKMIPKSTFVESAK</sequence>
<dbReference type="InterPro" id="IPR023395">
    <property type="entry name" value="MCP_dom_sf"/>
</dbReference>
<comment type="subcellular location">
    <subcellularLocation>
        <location evidence="1">Mitochondrion inner membrane</location>
        <topology evidence="1">Multi-pass membrane protein</topology>
    </subcellularLocation>
</comment>
<dbReference type="Proteomes" id="UP000262825">
    <property type="component" value="Unassembled WGS sequence"/>
</dbReference>
<dbReference type="Gene3D" id="1.50.40.10">
    <property type="entry name" value="Mitochondrial carrier domain"/>
    <property type="match status" value="1"/>
</dbReference>
<accession>A0A376B669</accession>
<dbReference type="PRINTS" id="PR00926">
    <property type="entry name" value="MITOCARRIER"/>
</dbReference>
<evidence type="ECO:0000256" key="10">
    <source>
        <dbReference type="PROSITE-ProRule" id="PRU00282"/>
    </source>
</evidence>
<dbReference type="InterPro" id="IPR002067">
    <property type="entry name" value="MCP"/>
</dbReference>
<dbReference type="SUPFAM" id="SSF103506">
    <property type="entry name" value="Mitochondrial carrier"/>
    <property type="match status" value="1"/>
</dbReference>
<gene>
    <name evidence="12" type="ORF">SCODWIG_01725</name>
</gene>
<dbReference type="PROSITE" id="PS50920">
    <property type="entry name" value="SOLCAR"/>
    <property type="match status" value="3"/>
</dbReference>
<dbReference type="GO" id="GO:1990575">
    <property type="term" value="P:mitochondrial L-ornithine transmembrane transport"/>
    <property type="evidence" value="ECO:0007669"/>
    <property type="project" value="TreeGrafter"/>
</dbReference>
<organism evidence="12 13">
    <name type="scientific">Saccharomycodes ludwigii</name>
    <dbReference type="NCBI Taxonomy" id="36035"/>
    <lineage>
        <taxon>Eukaryota</taxon>
        <taxon>Fungi</taxon>
        <taxon>Dikarya</taxon>
        <taxon>Ascomycota</taxon>
        <taxon>Saccharomycotina</taxon>
        <taxon>Saccharomycetes</taxon>
        <taxon>Saccharomycodales</taxon>
        <taxon>Saccharomycodaceae</taxon>
        <taxon>Saccharomycodes</taxon>
    </lineage>
</organism>
<keyword evidence="3 11" id="KW-0813">Transport</keyword>
<evidence type="ECO:0000256" key="6">
    <source>
        <dbReference type="ARBA" id="ARBA00022792"/>
    </source>
</evidence>
<keyword evidence="6" id="KW-0999">Mitochondrion inner membrane</keyword>
<evidence type="ECO:0000256" key="5">
    <source>
        <dbReference type="ARBA" id="ARBA00022737"/>
    </source>
</evidence>
<dbReference type="InterPro" id="IPR050567">
    <property type="entry name" value="Mitochondrial_Carrier"/>
</dbReference>
<protein>
    <submittedName>
        <fullName evidence="12">Related to Mitochondrial ornithine transporter 1</fullName>
    </submittedName>
</protein>
<evidence type="ECO:0000256" key="2">
    <source>
        <dbReference type="ARBA" id="ARBA00006375"/>
    </source>
</evidence>
<evidence type="ECO:0000256" key="9">
    <source>
        <dbReference type="ARBA" id="ARBA00023136"/>
    </source>
</evidence>
<evidence type="ECO:0000313" key="13">
    <source>
        <dbReference type="Proteomes" id="UP000262825"/>
    </source>
</evidence>
<dbReference type="OrthoDB" id="2139348at2759"/>
<evidence type="ECO:0000256" key="3">
    <source>
        <dbReference type="ARBA" id="ARBA00022448"/>
    </source>
</evidence>
<keyword evidence="7" id="KW-1133">Transmembrane helix</keyword>
<dbReference type="GO" id="GO:0005743">
    <property type="term" value="C:mitochondrial inner membrane"/>
    <property type="evidence" value="ECO:0007669"/>
    <property type="project" value="UniProtKB-SubCell"/>
</dbReference>
<evidence type="ECO:0000313" key="12">
    <source>
        <dbReference type="EMBL" id="SSD59964.1"/>
    </source>
</evidence>
<evidence type="ECO:0000256" key="1">
    <source>
        <dbReference type="ARBA" id="ARBA00004448"/>
    </source>
</evidence>
<evidence type="ECO:0000256" key="7">
    <source>
        <dbReference type="ARBA" id="ARBA00022989"/>
    </source>
</evidence>
<reference evidence="13" key="1">
    <citation type="submission" date="2018-06" db="EMBL/GenBank/DDBJ databases">
        <authorList>
            <person name="Guldener U."/>
        </authorList>
    </citation>
    <scope>NUCLEOTIDE SEQUENCE [LARGE SCALE GENOMIC DNA]</scope>
    <source>
        <strain evidence="13">UTAD17</strain>
    </source>
</reference>
<keyword evidence="13" id="KW-1185">Reference proteome</keyword>
<dbReference type="InterPro" id="IPR018108">
    <property type="entry name" value="MCP_transmembrane"/>
</dbReference>
<feature type="repeat" description="Solcar" evidence="10">
    <location>
        <begin position="2"/>
        <end position="88"/>
    </location>
</feature>
<keyword evidence="5" id="KW-0677">Repeat</keyword>
<comment type="similarity">
    <text evidence="2 11">Belongs to the mitochondrial carrier (TC 2.A.29) family.</text>
</comment>
<keyword evidence="8" id="KW-0496">Mitochondrion</keyword>
<keyword evidence="4 10" id="KW-0812">Transmembrane</keyword>
<keyword evidence="9 10" id="KW-0472">Membrane</keyword>
<name>A0A376B669_9ASCO</name>
<dbReference type="Pfam" id="PF00153">
    <property type="entry name" value="Mito_carr"/>
    <property type="match status" value="3"/>
</dbReference>
<dbReference type="GO" id="GO:0000064">
    <property type="term" value="F:L-ornithine transmembrane transporter activity"/>
    <property type="evidence" value="ECO:0007669"/>
    <property type="project" value="TreeGrafter"/>
</dbReference>
<dbReference type="EMBL" id="UFAJ01000241">
    <property type="protein sequence ID" value="SSD59964.1"/>
    <property type="molecule type" value="Genomic_DNA"/>
</dbReference>
<feature type="repeat" description="Solcar" evidence="10">
    <location>
        <begin position="108"/>
        <end position="197"/>
    </location>
</feature>
<evidence type="ECO:0000256" key="8">
    <source>
        <dbReference type="ARBA" id="ARBA00023128"/>
    </source>
</evidence>
<proteinExistence type="inferred from homology"/>
<evidence type="ECO:0000256" key="4">
    <source>
        <dbReference type="ARBA" id="ARBA00022692"/>
    </source>
</evidence>
<dbReference type="PANTHER" id="PTHR45624:SF31">
    <property type="entry name" value="MITOCHONDRIAL ORNITHINE TRANSPORTER 1"/>
    <property type="match status" value="1"/>
</dbReference>